<organism evidence="2 3">
    <name type="scientific">Mariniradius sediminis</name>
    <dbReference type="NCBI Taxonomy" id="2909237"/>
    <lineage>
        <taxon>Bacteria</taxon>
        <taxon>Pseudomonadati</taxon>
        <taxon>Bacteroidota</taxon>
        <taxon>Cytophagia</taxon>
        <taxon>Cytophagales</taxon>
        <taxon>Cyclobacteriaceae</taxon>
        <taxon>Mariniradius</taxon>
    </lineage>
</organism>
<evidence type="ECO:0000313" key="3">
    <source>
        <dbReference type="Proteomes" id="UP001201449"/>
    </source>
</evidence>
<protein>
    <submittedName>
        <fullName evidence="2">DUF4402 domain-containing protein</fullName>
    </submittedName>
</protein>
<dbReference type="Pfam" id="PF14352">
    <property type="entry name" value="DUF4402"/>
    <property type="match status" value="1"/>
</dbReference>
<sequence>MKTTVKILALAFFMVGLSQVASAQKASSATASAEILQDLTITLDGTLNAINFGRVSSTTPGIIRLDANTDANNLNTGSVTNVARFDLAGANGGATVFYDPTVTMTSGPDNFVMTPQVVGNASTANRAIATAVASGSTVTLASNAYFLWIGGTIPQLTAQPVGTYIGTFNISVEYN</sequence>
<comment type="caution">
    <text evidence="2">The sequence shown here is derived from an EMBL/GenBank/DDBJ whole genome shotgun (WGS) entry which is preliminary data.</text>
</comment>
<reference evidence="2 3" key="1">
    <citation type="submission" date="2022-01" db="EMBL/GenBank/DDBJ databases">
        <title>Mariniradius saccharolyticus sp. nov., isolated from sediment of a river.</title>
        <authorList>
            <person name="Liu H."/>
        </authorList>
    </citation>
    <scope>NUCLEOTIDE SEQUENCE [LARGE SCALE GENOMIC DNA]</scope>
    <source>
        <strain evidence="2 3">RY-2</strain>
    </source>
</reference>
<accession>A0ABS9BYV5</accession>
<dbReference type="RefSeq" id="WP_234862692.1">
    <property type="nucleotide sequence ID" value="NZ_JAKEVZ010000016.1"/>
</dbReference>
<keyword evidence="1" id="KW-0732">Signal</keyword>
<dbReference type="Proteomes" id="UP001201449">
    <property type="component" value="Unassembled WGS sequence"/>
</dbReference>
<gene>
    <name evidence="2" type="ORF">L0U89_17465</name>
</gene>
<feature type="signal peptide" evidence="1">
    <location>
        <begin position="1"/>
        <end position="23"/>
    </location>
</feature>
<dbReference type="EMBL" id="JAKEVZ010000016">
    <property type="protein sequence ID" value="MCF1752850.1"/>
    <property type="molecule type" value="Genomic_DNA"/>
</dbReference>
<evidence type="ECO:0000313" key="2">
    <source>
        <dbReference type="EMBL" id="MCF1752850.1"/>
    </source>
</evidence>
<proteinExistence type="predicted"/>
<feature type="chain" id="PRO_5045758648" evidence="1">
    <location>
        <begin position="24"/>
        <end position="175"/>
    </location>
</feature>
<dbReference type="InterPro" id="IPR025514">
    <property type="entry name" value="DUF4402"/>
</dbReference>
<name>A0ABS9BYV5_9BACT</name>
<evidence type="ECO:0000256" key="1">
    <source>
        <dbReference type="SAM" id="SignalP"/>
    </source>
</evidence>
<keyword evidence="3" id="KW-1185">Reference proteome</keyword>